<organism evidence="2 3">
    <name type="scientific">Microbotryum silenes-dioicae</name>
    <dbReference type="NCBI Taxonomy" id="796604"/>
    <lineage>
        <taxon>Eukaryota</taxon>
        <taxon>Fungi</taxon>
        <taxon>Dikarya</taxon>
        <taxon>Basidiomycota</taxon>
        <taxon>Pucciniomycotina</taxon>
        <taxon>Microbotryomycetes</taxon>
        <taxon>Microbotryales</taxon>
        <taxon>Microbotryaceae</taxon>
        <taxon>Microbotryum</taxon>
    </lineage>
</organism>
<sequence>MAYHNWGKGLASCATPRRSSKRSEGRTVLLQRCGSRVVSRKYSTLGCRLQSQVGPPPAPRIKN</sequence>
<dbReference type="AlphaFoldDB" id="A0A2X0NBH4"/>
<accession>A0A2X0NBH4</accession>
<feature type="region of interest" description="Disordered" evidence="1">
    <location>
        <begin position="1"/>
        <end position="25"/>
    </location>
</feature>
<name>A0A2X0NBH4_9BASI</name>
<dbReference type="Proteomes" id="UP000249464">
    <property type="component" value="Unassembled WGS sequence"/>
</dbReference>
<dbReference type="EMBL" id="FQNC01000080">
    <property type="protein sequence ID" value="SGZ12939.1"/>
    <property type="molecule type" value="Genomic_DNA"/>
</dbReference>
<reference evidence="2 3" key="1">
    <citation type="submission" date="2016-11" db="EMBL/GenBank/DDBJ databases">
        <authorList>
            <person name="Jaros S."/>
            <person name="Januszkiewicz K."/>
            <person name="Wedrychowicz H."/>
        </authorList>
    </citation>
    <scope>NUCLEOTIDE SEQUENCE [LARGE SCALE GENOMIC DNA]</scope>
</reference>
<proteinExistence type="predicted"/>
<gene>
    <name evidence="2" type="primary">BQ5605_C028g10536</name>
    <name evidence="2" type="ORF">BQ5605_C028G10536</name>
</gene>
<evidence type="ECO:0000313" key="2">
    <source>
        <dbReference type="EMBL" id="SGZ12939.1"/>
    </source>
</evidence>
<evidence type="ECO:0000256" key="1">
    <source>
        <dbReference type="SAM" id="MobiDB-lite"/>
    </source>
</evidence>
<evidence type="ECO:0000313" key="3">
    <source>
        <dbReference type="Proteomes" id="UP000249464"/>
    </source>
</evidence>
<keyword evidence="3" id="KW-1185">Reference proteome</keyword>
<protein>
    <submittedName>
        <fullName evidence="2">BQ5605_C028g10536 protein</fullName>
    </submittedName>
</protein>